<dbReference type="EMBL" id="BABS01000025">
    <property type="protein sequence ID" value="GAA08190.1"/>
    <property type="molecule type" value="Genomic_DNA"/>
</dbReference>
<proteinExistence type="predicted"/>
<comment type="caution">
    <text evidence="1">The sequence shown here is derived from an EMBL/GenBank/DDBJ whole genome shotgun (WGS) entry which is preliminary data.</text>
</comment>
<name>F7VCU5_9PROT</name>
<protein>
    <submittedName>
        <fullName evidence="1">Uncharacterized protein</fullName>
    </submittedName>
</protein>
<accession>F7VCU5</accession>
<sequence length="66" mass="7546">MGAGKTRLTPRYQPKNHYIQARQPSLIAAASIFTLFSTRRICLLSLRLGERRPAFVCYKFLKKCSA</sequence>
<gene>
    <name evidence="1" type="ORF">ATPR_1194</name>
</gene>
<organism evidence="1 2">
    <name type="scientific">Acetobacter tropicalis NBRC 101654</name>
    <dbReference type="NCBI Taxonomy" id="749388"/>
    <lineage>
        <taxon>Bacteria</taxon>
        <taxon>Pseudomonadati</taxon>
        <taxon>Pseudomonadota</taxon>
        <taxon>Alphaproteobacteria</taxon>
        <taxon>Acetobacterales</taxon>
        <taxon>Acetobacteraceae</taxon>
        <taxon>Acetobacter</taxon>
    </lineage>
</organism>
<reference evidence="1 2" key="1">
    <citation type="journal article" date="2011" name="Biochem. Biophys. Res. Commun.">
        <title>Increased number of Arginine-based salt bridges contributes to the thermotolerance of thermotolerant acetic acid bacteria, Acetobacter tropicalis SKU1100.</title>
        <authorList>
            <person name="Matsutani M."/>
            <person name="Hirakawa H."/>
            <person name="Nishikura M."/>
            <person name="Soemphol W."/>
            <person name="Ali I.A.I."/>
            <person name="Yakushi T."/>
            <person name="Matsushita K."/>
        </authorList>
    </citation>
    <scope>NUCLEOTIDE SEQUENCE [LARGE SCALE GENOMIC DNA]</scope>
    <source>
        <strain evidence="1 2">NBRC 101654</strain>
    </source>
</reference>
<evidence type="ECO:0000313" key="1">
    <source>
        <dbReference type="EMBL" id="GAA08190.1"/>
    </source>
</evidence>
<dbReference type="Proteomes" id="UP000004319">
    <property type="component" value="Unassembled WGS sequence"/>
</dbReference>
<dbReference type="AlphaFoldDB" id="F7VCU5"/>
<evidence type="ECO:0000313" key="2">
    <source>
        <dbReference type="Proteomes" id="UP000004319"/>
    </source>
</evidence>